<keyword evidence="2" id="KW-1185">Reference proteome</keyword>
<organism evidence="1 2">
    <name type="scientific">Pedobacter africanus</name>
    <dbReference type="NCBI Taxonomy" id="151894"/>
    <lineage>
        <taxon>Bacteria</taxon>
        <taxon>Pseudomonadati</taxon>
        <taxon>Bacteroidota</taxon>
        <taxon>Sphingobacteriia</taxon>
        <taxon>Sphingobacteriales</taxon>
        <taxon>Sphingobacteriaceae</taxon>
        <taxon>Pedobacter</taxon>
    </lineage>
</organism>
<dbReference type="InterPro" id="IPR011050">
    <property type="entry name" value="Pectin_lyase_fold/virulence"/>
</dbReference>
<proteinExistence type="predicted"/>
<dbReference type="SUPFAM" id="SSF51126">
    <property type="entry name" value="Pectin lyase-like"/>
    <property type="match status" value="1"/>
</dbReference>
<reference evidence="2" key="1">
    <citation type="submission" date="2017-04" db="EMBL/GenBank/DDBJ databases">
        <authorList>
            <person name="Varghese N."/>
            <person name="Submissions S."/>
        </authorList>
    </citation>
    <scope>NUCLEOTIDE SEQUENCE [LARGE SCALE GENOMIC DNA]</scope>
    <source>
        <strain evidence="2">DSM 12126</strain>
    </source>
</reference>
<name>A0A1W1ZC88_9SPHI</name>
<dbReference type="OrthoDB" id="733944at2"/>
<dbReference type="Proteomes" id="UP000192756">
    <property type="component" value="Unassembled WGS sequence"/>
</dbReference>
<protein>
    <recommendedName>
        <fullName evidence="3">Right handed beta helix region</fullName>
    </recommendedName>
</protein>
<evidence type="ECO:0000313" key="2">
    <source>
        <dbReference type="Proteomes" id="UP000192756"/>
    </source>
</evidence>
<dbReference type="EMBL" id="FWXT01000001">
    <property type="protein sequence ID" value="SMC45658.1"/>
    <property type="molecule type" value="Genomic_DNA"/>
</dbReference>
<sequence length="402" mass="43792">MAYIVENGKRINYEAQDGNLVFSDGKIAVPSVYNIDPKQAYKTASKPTGPVIITPGVKEIGPADLVNLKDVENQIFKLKPGIYTGSNRIANLKNVTIDGAGKVLFQGGAHAIDILGAISGLTLANFSTKDVSDKQISMEDIHEKRWKDGQGDFVDGVNLINIHSEGGGNLFHANGALEKGTHRGLIKGFTMRGCTVKNSAKPGMVVYLGSAMGYDISGNLIDNLNHDDTVHNGLFMLRGNGRFYGNKATNYQGTFMRAWLFSHNSTPDVVEIFNNIAYNSKKYGPFELQAAPEFHDNNFRPANAKVYNNTAGKLNTSKDWHGQMLDVYNTGGTLEYFNNLGFEMNRSIGGPSITTGITDMINYVGGSPNIIRNENNRYFNTAGEAVTDTINFKSLIKGIGAQ</sequence>
<gene>
    <name evidence="1" type="ORF">SAMN04488524_0556</name>
</gene>
<evidence type="ECO:0008006" key="3">
    <source>
        <dbReference type="Google" id="ProtNLM"/>
    </source>
</evidence>
<accession>A0A1W1ZC88</accession>
<dbReference type="RefSeq" id="WP_144008838.1">
    <property type="nucleotide sequence ID" value="NZ_FWXT01000001.1"/>
</dbReference>
<dbReference type="STRING" id="151894.SAMN04488524_0556"/>
<evidence type="ECO:0000313" key="1">
    <source>
        <dbReference type="EMBL" id="SMC45658.1"/>
    </source>
</evidence>
<dbReference type="AlphaFoldDB" id="A0A1W1ZC88"/>